<dbReference type="AlphaFoldDB" id="A0A517Y1T2"/>
<dbReference type="EMBL" id="CP036273">
    <property type="protein sequence ID" value="QDU23712.1"/>
    <property type="molecule type" value="Genomic_DNA"/>
</dbReference>
<protein>
    <submittedName>
        <fullName evidence="2">Uncharacterized protein</fullName>
    </submittedName>
</protein>
<keyword evidence="3" id="KW-1185">Reference proteome</keyword>
<feature type="compositionally biased region" description="Polar residues" evidence="1">
    <location>
        <begin position="44"/>
        <end position="53"/>
    </location>
</feature>
<name>A0A517Y1T2_9BACT</name>
<proteinExistence type="predicted"/>
<accession>A0A517Y1T2</accession>
<reference evidence="2 3" key="1">
    <citation type="submission" date="2019-02" db="EMBL/GenBank/DDBJ databases">
        <title>Deep-cultivation of Planctomycetes and their phenomic and genomic characterization uncovers novel biology.</title>
        <authorList>
            <person name="Wiegand S."/>
            <person name="Jogler M."/>
            <person name="Boedeker C."/>
            <person name="Pinto D."/>
            <person name="Vollmers J."/>
            <person name="Rivas-Marin E."/>
            <person name="Kohn T."/>
            <person name="Peeters S.H."/>
            <person name="Heuer A."/>
            <person name="Rast P."/>
            <person name="Oberbeckmann S."/>
            <person name="Bunk B."/>
            <person name="Jeske O."/>
            <person name="Meyerdierks A."/>
            <person name="Storesund J.E."/>
            <person name="Kallscheuer N."/>
            <person name="Luecker S."/>
            <person name="Lage O.M."/>
            <person name="Pohl T."/>
            <person name="Merkel B.J."/>
            <person name="Hornburger P."/>
            <person name="Mueller R.-W."/>
            <person name="Bruemmer F."/>
            <person name="Labrenz M."/>
            <person name="Spormann A.M."/>
            <person name="Op den Camp H."/>
            <person name="Overmann J."/>
            <person name="Amann R."/>
            <person name="Jetten M.S.M."/>
            <person name="Mascher T."/>
            <person name="Medema M.H."/>
            <person name="Devos D.P."/>
            <person name="Kaster A.-K."/>
            <person name="Ovreas L."/>
            <person name="Rohde M."/>
            <person name="Galperin M.Y."/>
            <person name="Jogler C."/>
        </authorList>
    </citation>
    <scope>NUCLEOTIDE SEQUENCE [LARGE SCALE GENOMIC DNA]</scope>
    <source>
        <strain evidence="2 3">ETA_A1</strain>
    </source>
</reference>
<organism evidence="2 3">
    <name type="scientific">Urbifossiella limnaea</name>
    <dbReference type="NCBI Taxonomy" id="2528023"/>
    <lineage>
        <taxon>Bacteria</taxon>
        <taxon>Pseudomonadati</taxon>
        <taxon>Planctomycetota</taxon>
        <taxon>Planctomycetia</taxon>
        <taxon>Gemmatales</taxon>
        <taxon>Gemmataceae</taxon>
        <taxon>Urbifossiella</taxon>
    </lineage>
</organism>
<evidence type="ECO:0000313" key="2">
    <source>
        <dbReference type="EMBL" id="QDU23712.1"/>
    </source>
</evidence>
<evidence type="ECO:0000313" key="3">
    <source>
        <dbReference type="Proteomes" id="UP000319576"/>
    </source>
</evidence>
<evidence type="ECO:0000256" key="1">
    <source>
        <dbReference type="SAM" id="MobiDB-lite"/>
    </source>
</evidence>
<feature type="region of interest" description="Disordered" evidence="1">
    <location>
        <begin position="1"/>
        <end position="89"/>
    </location>
</feature>
<sequence>MFEKTGPMTNCPNGPVGARTGFPASPGKFTPPPPSASRPRPNVSGLSSSSLDTTPRLGTRGNPLSLRVRPDTDPPWSGAGRLDVTEMSG</sequence>
<dbReference type="KEGG" id="uli:ETAA1_57180"/>
<gene>
    <name evidence="2" type="ORF">ETAA1_57180</name>
</gene>
<dbReference type="Proteomes" id="UP000319576">
    <property type="component" value="Chromosome"/>
</dbReference>